<name>A0A5N5H4G9_9ROSA</name>
<keyword evidence="4" id="KW-1185">Reference proteome</keyword>
<evidence type="ECO:0000313" key="4">
    <source>
        <dbReference type="Proteomes" id="UP000327157"/>
    </source>
</evidence>
<sequence>MLLLYFSSAPSSVYFSLTASRYDNVLDIKTTIQKGQIIPDLTSTDHLNLIFNGKPLEDHRDLKFYGISSNSTVQYTLDHAHYKQLIAKRSPIELQTHSWPASSSQTNFSLDQNDEDRHDSEDVESWFSYDEYNAYGEEASNGSRG</sequence>
<evidence type="ECO:0000259" key="2">
    <source>
        <dbReference type="PROSITE" id="PS50053"/>
    </source>
</evidence>
<evidence type="ECO:0000313" key="3">
    <source>
        <dbReference type="EMBL" id="KAB2622826.1"/>
    </source>
</evidence>
<dbReference type="CDD" id="cd17039">
    <property type="entry name" value="Ubl_ubiquitin_like"/>
    <property type="match status" value="1"/>
</dbReference>
<dbReference type="AlphaFoldDB" id="A0A5N5H4G9"/>
<evidence type="ECO:0000256" key="1">
    <source>
        <dbReference type="SAM" id="MobiDB-lite"/>
    </source>
</evidence>
<accession>A0A5N5H4G9</accession>
<dbReference type="EMBL" id="SMOL01000231">
    <property type="protein sequence ID" value="KAB2622826.1"/>
    <property type="molecule type" value="Genomic_DNA"/>
</dbReference>
<reference evidence="4" key="2">
    <citation type="submission" date="2019-10" db="EMBL/GenBank/DDBJ databases">
        <title>A de novo genome assembly of a pear dwarfing rootstock.</title>
        <authorList>
            <person name="Wang F."/>
            <person name="Wang J."/>
            <person name="Li S."/>
            <person name="Zhang Y."/>
            <person name="Fang M."/>
            <person name="Ma L."/>
            <person name="Zhao Y."/>
            <person name="Jiang S."/>
        </authorList>
    </citation>
    <scope>NUCLEOTIDE SEQUENCE [LARGE SCALE GENOMIC DNA]</scope>
</reference>
<feature type="region of interest" description="Disordered" evidence="1">
    <location>
        <begin position="97"/>
        <end position="123"/>
    </location>
</feature>
<dbReference type="InterPro" id="IPR029071">
    <property type="entry name" value="Ubiquitin-like_domsf"/>
</dbReference>
<feature type="domain" description="Ubiquitin-like" evidence="2">
    <location>
        <begin position="2"/>
        <end position="77"/>
    </location>
</feature>
<proteinExistence type="predicted"/>
<dbReference type="Pfam" id="PF00240">
    <property type="entry name" value="ubiquitin"/>
    <property type="match status" value="1"/>
</dbReference>
<reference evidence="3 4" key="1">
    <citation type="submission" date="2019-09" db="EMBL/GenBank/DDBJ databases">
        <authorList>
            <person name="Ou C."/>
        </authorList>
    </citation>
    <scope>NUCLEOTIDE SEQUENCE [LARGE SCALE GENOMIC DNA]</scope>
    <source>
        <strain evidence="3">S2</strain>
        <tissue evidence="3">Leaf</tissue>
    </source>
</reference>
<reference evidence="3 4" key="3">
    <citation type="submission" date="2019-11" db="EMBL/GenBank/DDBJ databases">
        <title>A de novo genome assembly of a pear dwarfing rootstock.</title>
        <authorList>
            <person name="Wang F."/>
            <person name="Wang J."/>
            <person name="Li S."/>
            <person name="Zhang Y."/>
            <person name="Fang M."/>
            <person name="Ma L."/>
            <person name="Zhao Y."/>
            <person name="Jiang S."/>
        </authorList>
    </citation>
    <scope>NUCLEOTIDE SEQUENCE [LARGE SCALE GENOMIC DNA]</scope>
    <source>
        <strain evidence="3">S2</strain>
        <tissue evidence="3">Leaf</tissue>
    </source>
</reference>
<dbReference type="InterPro" id="IPR000626">
    <property type="entry name" value="Ubiquitin-like_dom"/>
</dbReference>
<comment type="caution">
    <text evidence="3">The sequence shown here is derived from an EMBL/GenBank/DDBJ whole genome shotgun (WGS) entry which is preliminary data.</text>
</comment>
<organism evidence="3 4">
    <name type="scientific">Pyrus ussuriensis x Pyrus communis</name>
    <dbReference type="NCBI Taxonomy" id="2448454"/>
    <lineage>
        <taxon>Eukaryota</taxon>
        <taxon>Viridiplantae</taxon>
        <taxon>Streptophyta</taxon>
        <taxon>Embryophyta</taxon>
        <taxon>Tracheophyta</taxon>
        <taxon>Spermatophyta</taxon>
        <taxon>Magnoliopsida</taxon>
        <taxon>eudicotyledons</taxon>
        <taxon>Gunneridae</taxon>
        <taxon>Pentapetalae</taxon>
        <taxon>rosids</taxon>
        <taxon>fabids</taxon>
        <taxon>Rosales</taxon>
        <taxon>Rosaceae</taxon>
        <taxon>Amygdaloideae</taxon>
        <taxon>Maleae</taxon>
        <taxon>Pyrus</taxon>
    </lineage>
</organism>
<dbReference type="SUPFAM" id="SSF54236">
    <property type="entry name" value="Ubiquitin-like"/>
    <property type="match status" value="1"/>
</dbReference>
<dbReference type="Proteomes" id="UP000327157">
    <property type="component" value="Chromosome 4"/>
</dbReference>
<gene>
    <name evidence="3" type="ORF">D8674_025008</name>
</gene>
<dbReference type="Gene3D" id="3.10.20.90">
    <property type="entry name" value="Phosphatidylinositol 3-kinase Catalytic Subunit, Chain A, domain 1"/>
    <property type="match status" value="1"/>
</dbReference>
<feature type="compositionally biased region" description="Polar residues" evidence="1">
    <location>
        <begin position="97"/>
        <end position="111"/>
    </location>
</feature>
<protein>
    <submittedName>
        <fullName evidence="3">Ubiquitin</fullName>
    </submittedName>
</protein>
<dbReference type="OrthoDB" id="419317at2759"/>
<dbReference type="PROSITE" id="PS50053">
    <property type="entry name" value="UBIQUITIN_2"/>
    <property type="match status" value="1"/>
</dbReference>